<name>A0A6A7C031_9PEZI</name>
<dbReference type="GO" id="GO:0043130">
    <property type="term" value="F:ubiquitin binding"/>
    <property type="evidence" value="ECO:0007669"/>
    <property type="project" value="InterPro"/>
</dbReference>
<dbReference type="PANTHER" id="PTHR47789:SF1">
    <property type="entry name" value="LAS SEVENTEEN-BINDING PROTEIN 5"/>
    <property type="match status" value="1"/>
</dbReference>
<evidence type="ECO:0000313" key="4">
    <source>
        <dbReference type="Proteomes" id="UP000799421"/>
    </source>
</evidence>
<evidence type="ECO:0000259" key="2">
    <source>
        <dbReference type="PROSITE" id="PS50179"/>
    </source>
</evidence>
<dbReference type="EMBL" id="MU005980">
    <property type="protein sequence ID" value="KAF2860577.1"/>
    <property type="molecule type" value="Genomic_DNA"/>
</dbReference>
<dbReference type="GO" id="GO:0035091">
    <property type="term" value="F:phosphatidylinositol binding"/>
    <property type="evidence" value="ECO:0007669"/>
    <property type="project" value="InterPro"/>
</dbReference>
<proteinExistence type="predicted"/>
<sequence>MFFKKHSKTAVVTQIESMIGPDTPEKDDVQIGILVETIRQQGKKGPKDATRAIRQKLKEDDKHKCIRLLYILDALLSSVGRDYQHYFDSTRLLDRLVCTAMMASDKDVSQTCQKLMLRWSVVHKKKSNLRRFSKLLKRIHPKDCLVELDATRQALR</sequence>
<comment type="subunit">
    <text evidence="1">Component of the ESCRT-0 complex composed of HSE1 and VPS27.</text>
</comment>
<evidence type="ECO:0000313" key="3">
    <source>
        <dbReference type="EMBL" id="KAF2860577.1"/>
    </source>
</evidence>
<gene>
    <name evidence="3" type="ORF">K470DRAFT_264383</name>
</gene>
<reference evidence="3" key="1">
    <citation type="journal article" date="2020" name="Stud. Mycol.">
        <title>101 Dothideomycetes genomes: a test case for predicting lifestyles and emergence of pathogens.</title>
        <authorList>
            <person name="Haridas S."/>
            <person name="Albert R."/>
            <person name="Binder M."/>
            <person name="Bloem J."/>
            <person name="Labutti K."/>
            <person name="Salamov A."/>
            <person name="Andreopoulos B."/>
            <person name="Baker S."/>
            <person name="Barry K."/>
            <person name="Bills G."/>
            <person name="Bluhm B."/>
            <person name="Cannon C."/>
            <person name="Castanera R."/>
            <person name="Culley D."/>
            <person name="Daum C."/>
            <person name="Ezra D."/>
            <person name="Gonzalez J."/>
            <person name="Henrissat B."/>
            <person name="Kuo A."/>
            <person name="Liang C."/>
            <person name="Lipzen A."/>
            <person name="Lutzoni F."/>
            <person name="Magnuson J."/>
            <person name="Mondo S."/>
            <person name="Nolan M."/>
            <person name="Ohm R."/>
            <person name="Pangilinan J."/>
            <person name="Park H.-J."/>
            <person name="Ramirez L."/>
            <person name="Alfaro M."/>
            <person name="Sun H."/>
            <person name="Tritt A."/>
            <person name="Yoshinaga Y."/>
            <person name="Zwiers L.-H."/>
            <person name="Turgeon B."/>
            <person name="Goodwin S."/>
            <person name="Spatafora J."/>
            <person name="Crous P."/>
            <person name="Grigoriev I."/>
        </authorList>
    </citation>
    <scope>NUCLEOTIDE SEQUENCE</scope>
    <source>
        <strain evidence="3">CBS 480.64</strain>
    </source>
</reference>
<keyword evidence="4" id="KW-1185">Reference proteome</keyword>
<dbReference type="InterPro" id="IPR045007">
    <property type="entry name" value="LSB5"/>
</dbReference>
<dbReference type="Proteomes" id="UP000799421">
    <property type="component" value="Unassembled WGS sequence"/>
</dbReference>
<dbReference type="GO" id="GO:0051666">
    <property type="term" value="P:actin cortical patch localization"/>
    <property type="evidence" value="ECO:0007669"/>
    <property type="project" value="TreeGrafter"/>
</dbReference>
<protein>
    <recommendedName>
        <fullName evidence="2">VHS domain-containing protein</fullName>
    </recommendedName>
</protein>
<dbReference type="GO" id="GO:0030479">
    <property type="term" value="C:actin cortical patch"/>
    <property type="evidence" value="ECO:0007669"/>
    <property type="project" value="TreeGrafter"/>
</dbReference>
<feature type="domain" description="VHS" evidence="2">
    <location>
        <begin position="34"/>
        <end position="139"/>
    </location>
</feature>
<dbReference type="Pfam" id="PF00790">
    <property type="entry name" value="VHS"/>
    <property type="match status" value="1"/>
</dbReference>
<dbReference type="GO" id="GO:0007034">
    <property type="term" value="P:vacuolar transport"/>
    <property type="evidence" value="ECO:0007669"/>
    <property type="project" value="UniProtKB-ARBA"/>
</dbReference>
<dbReference type="GO" id="GO:0006897">
    <property type="term" value="P:endocytosis"/>
    <property type="evidence" value="ECO:0007669"/>
    <property type="project" value="InterPro"/>
</dbReference>
<dbReference type="AlphaFoldDB" id="A0A6A7C031"/>
<dbReference type="PROSITE" id="PS50179">
    <property type="entry name" value="VHS"/>
    <property type="match status" value="1"/>
</dbReference>
<dbReference type="Gene3D" id="1.25.40.90">
    <property type="match status" value="1"/>
</dbReference>
<dbReference type="SUPFAM" id="SSF48464">
    <property type="entry name" value="ENTH/VHS domain"/>
    <property type="match status" value="1"/>
</dbReference>
<dbReference type="OrthoDB" id="10068368at2759"/>
<dbReference type="InterPro" id="IPR002014">
    <property type="entry name" value="VHS_dom"/>
</dbReference>
<organism evidence="3 4">
    <name type="scientific">Piedraia hortae CBS 480.64</name>
    <dbReference type="NCBI Taxonomy" id="1314780"/>
    <lineage>
        <taxon>Eukaryota</taxon>
        <taxon>Fungi</taxon>
        <taxon>Dikarya</taxon>
        <taxon>Ascomycota</taxon>
        <taxon>Pezizomycotina</taxon>
        <taxon>Dothideomycetes</taxon>
        <taxon>Dothideomycetidae</taxon>
        <taxon>Capnodiales</taxon>
        <taxon>Piedraiaceae</taxon>
        <taxon>Piedraia</taxon>
    </lineage>
</organism>
<dbReference type="GO" id="GO:0007015">
    <property type="term" value="P:actin filament organization"/>
    <property type="evidence" value="ECO:0007669"/>
    <property type="project" value="InterPro"/>
</dbReference>
<dbReference type="PANTHER" id="PTHR47789">
    <property type="entry name" value="LAS SEVENTEEN-BINDING PROTEIN 5"/>
    <property type="match status" value="1"/>
</dbReference>
<accession>A0A6A7C031</accession>
<evidence type="ECO:0000256" key="1">
    <source>
        <dbReference type="ARBA" id="ARBA00011446"/>
    </source>
</evidence>
<dbReference type="InterPro" id="IPR008942">
    <property type="entry name" value="ENTH_VHS"/>
</dbReference>